<dbReference type="RefSeq" id="WP_313831935.1">
    <property type="nucleotide sequence ID" value="NZ_JAQOUE010000001.1"/>
</dbReference>
<dbReference type="PANTHER" id="PTHR43861">
    <property type="entry name" value="TRANS-ACONITATE 2-METHYLTRANSFERASE-RELATED"/>
    <property type="match status" value="1"/>
</dbReference>
<evidence type="ECO:0000313" key="3">
    <source>
        <dbReference type="EMBL" id="MDT7041586.1"/>
    </source>
</evidence>
<dbReference type="GO" id="GO:0032259">
    <property type="term" value="P:methylation"/>
    <property type="evidence" value="ECO:0007669"/>
    <property type="project" value="UniProtKB-KW"/>
</dbReference>
<protein>
    <submittedName>
        <fullName evidence="3">Class I SAM-dependent methyltransferase</fullName>
    </submittedName>
</protein>
<dbReference type="InterPro" id="IPR041698">
    <property type="entry name" value="Methyltransf_25"/>
</dbReference>
<dbReference type="GO" id="GO:0008168">
    <property type="term" value="F:methyltransferase activity"/>
    <property type="evidence" value="ECO:0007669"/>
    <property type="project" value="UniProtKB-KW"/>
</dbReference>
<keyword evidence="1" id="KW-0808">Transferase</keyword>
<comment type="caution">
    <text evidence="3">The sequence shown here is derived from an EMBL/GenBank/DDBJ whole genome shotgun (WGS) entry which is preliminary data.</text>
</comment>
<reference evidence="3 4" key="1">
    <citation type="journal article" date="2023" name="ISME J.">
        <title>Cultivation and genomic characterization of novel and ubiquitous marine nitrite-oxidizing bacteria from the Nitrospirales.</title>
        <authorList>
            <person name="Mueller A.J."/>
            <person name="Daebeler A."/>
            <person name="Herbold C.W."/>
            <person name="Kirkegaard R.H."/>
            <person name="Daims H."/>
        </authorList>
    </citation>
    <scope>NUCLEOTIDE SEQUENCE [LARGE SCALE GENOMIC DNA]</scope>
    <source>
        <strain evidence="3 4">EB</strain>
    </source>
</reference>
<keyword evidence="4" id="KW-1185">Reference proteome</keyword>
<dbReference type="InterPro" id="IPR029063">
    <property type="entry name" value="SAM-dependent_MTases_sf"/>
</dbReference>
<evidence type="ECO:0000259" key="2">
    <source>
        <dbReference type="Pfam" id="PF13649"/>
    </source>
</evidence>
<name>A0ABU3K5E5_9BACT</name>
<keyword evidence="3" id="KW-0489">Methyltransferase</keyword>
<gene>
    <name evidence="3" type="ORF">PPG34_04440</name>
</gene>
<dbReference type="SUPFAM" id="SSF53335">
    <property type="entry name" value="S-adenosyl-L-methionine-dependent methyltransferases"/>
    <property type="match status" value="1"/>
</dbReference>
<dbReference type="CDD" id="cd02440">
    <property type="entry name" value="AdoMet_MTases"/>
    <property type="match status" value="1"/>
</dbReference>
<sequence>MSSWPLPKRDPWSTPFAETLLSQLDLRPGLSILDVACGHGIPAFYLADQVGNAGRVLGIDIHPTQLARARSIQGQGLPWLEFAEHDVRHLPATLPTFDRITGNLSFMFFRPDRYTALEGLIQHLRPAGQIVLTFPAMGTFDSLWQHVDQEMTIRGLELERTKLWEYIHERPSGQEAYQWLKQLRMEKIVVENHPLEVETGSGQEFLWHPLLRGGFLDDVFECFEDQDRANKFMMSISQDIASFVPLIAQRCVMSGWKPST</sequence>
<evidence type="ECO:0000313" key="4">
    <source>
        <dbReference type="Proteomes" id="UP001250932"/>
    </source>
</evidence>
<dbReference type="Proteomes" id="UP001250932">
    <property type="component" value="Unassembled WGS sequence"/>
</dbReference>
<dbReference type="Gene3D" id="3.40.50.150">
    <property type="entry name" value="Vaccinia Virus protein VP39"/>
    <property type="match status" value="1"/>
</dbReference>
<dbReference type="Pfam" id="PF13649">
    <property type="entry name" value="Methyltransf_25"/>
    <property type="match status" value="1"/>
</dbReference>
<dbReference type="EMBL" id="JAQOUE010000001">
    <property type="protein sequence ID" value="MDT7041586.1"/>
    <property type="molecule type" value="Genomic_DNA"/>
</dbReference>
<organism evidence="3 4">
    <name type="scientific">Candidatus Nitronereus thalassa</name>
    <dbReference type="NCBI Taxonomy" id="3020898"/>
    <lineage>
        <taxon>Bacteria</taxon>
        <taxon>Pseudomonadati</taxon>
        <taxon>Nitrospirota</taxon>
        <taxon>Nitrospiria</taxon>
        <taxon>Nitrospirales</taxon>
        <taxon>Nitrospiraceae</taxon>
        <taxon>Candidatus Nitronereus</taxon>
    </lineage>
</organism>
<feature type="domain" description="Methyltransferase" evidence="2">
    <location>
        <begin position="32"/>
        <end position="128"/>
    </location>
</feature>
<proteinExistence type="predicted"/>
<evidence type="ECO:0000256" key="1">
    <source>
        <dbReference type="ARBA" id="ARBA00022679"/>
    </source>
</evidence>
<accession>A0ABU3K5E5</accession>